<dbReference type="Gene3D" id="3.30.70.80">
    <property type="entry name" value="Peptidase S8 propeptide/proteinase inhibitor I9"/>
    <property type="match status" value="1"/>
</dbReference>
<dbReference type="AlphaFoldDB" id="A0A4R8XVV0"/>
<dbReference type="InterPro" id="IPR000209">
    <property type="entry name" value="Peptidase_S8/S53_dom"/>
</dbReference>
<feature type="compositionally biased region" description="Basic residues" evidence="11">
    <location>
        <begin position="1"/>
        <end position="12"/>
    </location>
</feature>
<evidence type="ECO:0000256" key="7">
    <source>
        <dbReference type="ARBA" id="ARBA00023180"/>
    </source>
</evidence>
<dbReference type="EMBL" id="SOGN01000024">
    <property type="protein sequence ID" value="TFC82643.1"/>
    <property type="molecule type" value="Genomic_DNA"/>
</dbReference>
<dbReference type="PROSITE" id="PS51892">
    <property type="entry name" value="SUBTILASE"/>
    <property type="match status" value="1"/>
</dbReference>
<dbReference type="InterPro" id="IPR023827">
    <property type="entry name" value="Peptidase_S8_Asp-AS"/>
</dbReference>
<gene>
    <name evidence="16" type="ORF">E3T23_04210</name>
</gene>
<dbReference type="InterPro" id="IPR034197">
    <property type="entry name" value="Peptidases_S8_3"/>
</dbReference>
<proteinExistence type="inferred from homology"/>
<dbReference type="SUPFAM" id="SSF52743">
    <property type="entry name" value="Subtilisin-like"/>
    <property type="match status" value="1"/>
</dbReference>
<feature type="domain" description="Inhibitor I9" evidence="14">
    <location>
        <begin position="113"/>
        <end position="173"/>
    </location>
</feature>
<dbReference type="CDD" id="cd02120">
    <property type="entry name" value="PA_subtilisin_like"/>
    <property type="match status" value="1"/>
</dbReference>
<name>A0A4R8XVV0_9MICO</name>
<evidence type="ECO:0000256" key="2">
    <source>
        <dbReference type="ARBA" id="ARBA00011073"/>
    </source>
</evidence>
<dbReference type="CDD" id="cd04852">
    <property type="entry name" value="Peptidases_S8_3"/>
    <property type="match status" value="1"/>
</dbReference>
<evidence type="ECO:0000256" key="6">
    <source>
        <dbReference type="ARBA" id="ARBA00022825"/>
    </source>
</evidence>
<evidence type="ECO:0000256" key="3">
    <source>
        <dbReference type="ARBA" id="ARBA00022670"/>
    </source>
</evidence>
<evidence type="ECO:0000259" key="12">
    <source>
        <dbReference type="Pfam" id="PF00082"/>
    </source>
</evidence>
<comment type="caution">
    <text evidence="16">The sequence shown here is derived from an EMBL/GenBank/DDBJ whole genome shotgun (WGS) entry which is preliminary data.</text>
</comment>
<evidence type="ECO:0000256" key="1">
    <source>
        <dbReference type="ARBA" id="ARBA00004613"/>
    </source>
</evidence>
<evidence type="ECO:0000313" key="17">
    <source>
        <dbReference type="Proteomes" id="UP000298433"/>
    </source>
</evidence>
<dbReference type="Gene3D" id="2.60.40.2310">
    <property type="match status" value="1"/>
</dbReference>
<evidence type="ECO:0000259" key="15">
    <source>
        <dbReference type="Pfam" id="PF17766"/>
    </source>
</evidence>
<protein>
    <submittedName>
        <fullName evidence="16">Serine protease</fullName>
    </submittedName>
</protein>
<evidence type="ECO:0000256" key="4">
    <source>
        <dbReference type="ARBA" id="ARBA00022729"/>
    </source>
</evidence>
<dbReference type="Pfam" id="PF17766">
    <property type="entry name" value="fn3_6"/>
    <property type="match status" value="1"/>
</dbReference>
<feature type="active site" description="Charge relay system" evidence="8 9">
    <location>
        <position position="633"/>
    </location>
</feature>
<evidence type="ECO:0000256" key="10">
    <source>
        <dbReference type="RuleBase" id="RU003355"/>
    </source>
</evidence>
<evidence type="ECO:0000256" key="11">
    <source>
        <dbReference type="SAM" id="MobiDB-lite"/>
    </source>
</evidence>
<feature type="active site" description="Charge relay system" evidence="8 9">
    <location>
        <position position="213"/>
    </location>
</feature>
<sequence length="1033" mass="102751">MHVNSRNRHFIPRPHDPRPPRGLRRATAVTLTVGLVATAALLGGTVAAGAAPQPQSGTQSAVGKPGMTFEPGRYVVTLAGSAVATYSGGVPGFDATQPAPGRQLDASSTNATAYAAHLAAEQRKVAAAAGVSVSVSYTTALNGFAADLTAEQAAALYADREVLAVEKDSLRQITAQSSTDFLGLGDAAGAGGVWDAVGGVEAAGAGVVVGIIDTGIAPENASFAGDPLGTDAGAAPYRTADGGIRFDKADGGTFTGACVVGVQFTAADCSTKIVGARYYVDGFGASRIGADSVGEYLSPRDGDGHGSHTGGTAVGNHAVAASVGGIDFGAISGVAPAAKIAAYKVCWSGPDPVSQDDDGCATSDLLSAIDQATADGVDVINFSIGGGAAQTTVSATDLAFLGAASAGIFVAASAGNAGPGPSTLDNASPWITTVAASTIPSYEATATLGSGPAWAGGSITVPATGVTGALVRGDLVAARRGNDPLLCAPDSLDPAKVVGKIVFCQRGVYDRVAKSAEVLRAGGIGMVLVNKTKSSLDLDQHSVPTVHLNAEAFDPAFAYAGTAGATVTLTPGNALGTTPPAPQVAGFSSRGPVLADGSDIIKPDVSAPGVAILAGGANAAGAAGTYKFLSGTSMSSPHVAGLAALYLGQSPNAAPAEVKSAFMTTAYDTVTETGAAMTDPFVQGAGHVDPTKFFTPGLVYLNGERDWMSYIKGAGYTWDGDADVVAVDPSNLNLPSIGIGSLTAPETITRTVTSTQAGTFAASVSGLVGIDVKVEPATLTFGAAGETQSYTATFSRTDAPVDTFATGSLSWTSDATVVQSPVAVKPVTLESPVAAGGTGVAGSVNISVTPGTTADIPLQTDGLAAGVLLKEKKGGPGKAYTGTGLPGGEIVFTVQVPAGTALQRFDLDAQTDAADLDLVVNRLSGKGGTPVEIWQSATAATDEHVDLLNPAAGYYQVIVSVFSGTDRYDLTTFTVAPGVGAGAFTVAPNPLPGVQGVEATYTASWSGLAAGTDYLGLVRYGDSGFSTVVAVKN</sequence>
<comment type="similarity">
    <text evidence="2 9 10">Belongs to the peptidase S8 family.</text>
</comment>
<keyword evidence="7" id="KW-0325">Glycoprotein</keyword>
<dbReference type="InterPro" id="IPR003137">
    <property type="entry name" value="PA_domain"/>
</dbReference>
<dbReference type="InterPro" id="IPR041469">
    <property type="entry name" value="Subtilisin-like_FN3"/>
</dbReference>
<evidence type="ECO:0000256" key="5">
    <source>
        <dbReference type="ARBA" id="ARBA00022801"/>
    </source>
</evidence>
<dbReference type="OrthoDB" id="9762066at2"/>
<keyword evidence="5 9" id="KW-0378">Hydrolase</keyword>
<evidence type="ECO:0000259" key="13">
    <source>
        <dbReference type="Pfam" id="PF02225"/>
    </source>
</evidence>
<evidence type="ECO:0000256" key="9">
    <source>
        <dbReference type="PROSITE-ProRule" id="PRU01240"/>
    </source>
</evidence>
<dbReference type="Pfam" id="PF05922">
    <property type="entry name" value="Inhibitor_I9"/>
    <property type="match status" value="1"/>
</dbReference>
<accession>A0A4R8XVV0</accession>
<keyword evidence="4" id="KW-0732">Signal</keyword>
<keyword evidence="6 9" id="KW-0720">Serine protease</keyword>
<dbReference type="InterPro" id="IPR045051">
    <property type="entry name" value="SBT"/>
</dbReference>
<feature type="active site" description="Charge relay system" evidence="8 9">
    <location>
        <position position="305"/>
    </location>
</feature>
<dbReference type="InterPro" id="IPR037045">
    <property type="entry name" value="S8pro/Inhibitor_I9_sf"/>
</dbReference>
<keyword evidence="17" id="KW-1185">Reference proteome</keyword>
<evidence type="ECO:0000313" key="16">
    <source>
        <dbReference type="EMBL" id="TFC82643.1"/>
    </source>
</evidence>
<dbReference type="InterPro" id="IPR036852">
    <property type="entry name" value="Peptidase_S8/S53_dom_sf"/>
</dbReference>
<dbReference type="InterPro" id="IPR010259">
    <property type="entry name" value="S8pro/Inhibitor_I9"/>
</dbReference>
<feature type="domain" description="Subtilisin-like protease fibronectin type-III" evidence="15">
    <location>
        <begin position="731"/>
        <end position="824"/>
    </location>
</feature>
<reference evidence="16 17" key="1">
    <citation type="submission" date="2019-03" db="EMBL/GenBank/DDBJ databases">
        <title>Genomics of glacier-inhabiting Cryobacterium strains.</title>
        <authorList>
            <person name="Liu Q."/>
            <person name="Xin Y.-H."/>
        </authorList>
    </citation>
    <scope>NUCLEOTIDE SEQUENCE [LARGE SCALE GENOMIC DNA]</scope>
    <source>
        <strain evidence="16 17">TMT2-48-2</strain>
    </source>
</reference>
<dbReference type="InterPro" id="IPR015500">
    <property type="entry name" value="Peptidase_S8_subtilisin-rel"/>
</dbReference>
<feature type="region of interest" description="Disordered" evidence="11">
    <location>
        <begin position="1"/>
        <end position="22"/>
    </location>
</feature>
<organism evidence="16 17">
    <name type="scientific">Cryobacterium cheniae</name>
    <dbReference type="NCBI Taxonomy" id="1259262"/>
    <lineage>
        <taxon>Bacteria</taxon>
        <taxon>Bacillati</taxon>
        <taxon>Actinomycetota</taxon>
        <taxon>Actinomycetes</taxon>
        <taxon>Micrococcales</taxon>
        <taxon>Microbacteriaceae</taxon>
        <taxon>Cryobacterium</taxon>
    </lineage>
</organism>
<feature type="domain" description="PA" evidence="13">
    <location>
        <begin position="471"/>
        <end position="552"/>
    </location>
</feature>
<dbReference type="PANTHER" id="PTHR10795">
    <property type="entry name" value="PROPROTEIN CONVERTASE SUBTILISIN/KEXIN"/>
    <property type="match status" value="1"/>
</dbReference>
<dbReference type="Pfam" id="PF02225">
    <property type="entry name" value="PA"/>
    <property type="match status" value="1"/>
</dbReference>
<dbReference type="GO" id="GO:0005576">
    <property type="term" value="C:extracellular region"/>
    <property type="evidence" value="ECO:0007669"/>
    <property type="project" value="UniProtKB-SubCell"/>
</dbReference>
<dbReference type="Gene3D" id="3.40.50.200">
    <property type="entry name" value="Peptidase S8/S53 domain"/>
    <property type="match status" value="1"/>
</dbReference>
<dbReference type="PROSITE" id="PS00138">
    <property type="entry name" value="SUBTILASE_SER"/>
    <property type="match status" value="1"/>
</dbReference>
<dbReference type="GO" id="GO:0004252">
    <property type="term" value="F:serine-type endopeptidase activity"/>
    <property type="evidence" value="ECO:0007669"/>
    <property type="project" value="UniProtKB-UniRule"/>
</dbReference>
<comment type="subcellular location">
    <subcellularLocation>
        <location evidence="1">Secreted</location>
    </subcellularLocation>
</comment>
<feature type="domain" description="Peptidase S8/S53" evidence="12">
    <location>
        <begin position="204"/>
        <end position="676"/>
    </location>
</feature>
<dbReference type="PROSITE" id="PS00136">
    <property type="entry name" value="SUBTILASE_ASP"/>
    <property type="match status" value="1"/>
</dbReference>
<dbReference type="Gene3D" id="2.60.120.380">
    <property type="match status" value="1"/>
</dbReference>
<dbReference type="Gene3D" id="3.50.30.30">
    <property type="match status" value="1"/>
</dbReference>
<dbReference type="InterPro" id="IPR023828">
    <property type="entry name" value="Peptidase_S8_Ser-AS"/>
</dbReference>
<keyword evidence="3 9" id="KW-0645">Protease</keyword>
<dbReference type="Proteomes" id="UP000298433">
    <property type="component" value="Unassembled WGS sequence"/>
</dbReference>
<dbReference type="GO" id="GO:0006508">
    <property type="term" value="P:proteolysis"/>
    <property type="evidence" value="ECO:0007669"/>
    <property type="project" value="UniProtKB-KW"/>
</dbReference>
<dbReference type="PRINTS" id="PR00723">
    <property type="entry name" value="SUBTILISIN"/>
</dbReference>
<dbReference type="Pfam" id="PF00082">
    <property type="entry name" value="Peptidase_S8"/>
    <property type="match status" value="1"/>
</dbReference>
<evidence type="ECO:0000259" key="14">
    <source>
        <dbReference type="Pfam" id="PF05922"/>
    </source>
</evidence>
<evidence type="ECO:0000256" key="8">
    <source>
        <dbReference type="PIRSR" id="PIRSR615500-1"/>
    </source>
</evidence>